<evidence type="ECO:0000256" key="2">
    <source>
        <dbReference type="ARBA" id="ARBA00023242"/>
    </source>
</evidence>
<evidence type="ECO:0000259" key="4">
    <source>
        <dbReference type="Pfam" id="PF09005"/>
    </source>
</evidence>
<gene>
    <name evidence="5" type="ORF">TCNE_LOCUS15617</name>
</gene>
<evidence type="ECO:0000256" key="1">
    <source>
        <dbReference type="ARBA" id="ARBA00004123"/>
    </source>
</evidence>
<feature type="compositionally biased region" description="Polar residues" evidence="3">
    <location>
        <begin position="28"/>
        <end position="41"/>
    </location>
</feature>
<dbReference type="Pfam" id="PF09005">
    <property type="entry name" value="FUBP_C"/>
    <property type="match status" value="1"/>
</dbReference>
<dbReference type="GO" id="GO:0003676">
    <property type="term" value="F:nucleic acid binding"/>
    <property type="evidence" value="ECO:0007669"/>
    <property type="project" value="InterPro"/>
</dbReference>
<dbReference type="WBParaSite" id="TCNE_0001561801-mRNA-1">
    <property type="protein sequence ID" value="TCNE_0001561801-mRNA-1"/>
    <property type="gene ID" value="TCNE_0001561801"/>
</dbReference>
<dbReference type="Proteomes" id="UP000050794">
    <property type="component" value="Unassembled WGS sequence"/>
</dbReference>
<evidence type="ECO:0000313" key="5">
    <source>
        <dbReference type="EMBL" id="VDM46938.1"/>
    </source>
</evidence>
<evidence type="ECO:0000256" key="3">
    <source>
        <dbReference type="SAM" id="MobiDB-lite"/>
    </source>
</evidence>
<dbReference type="InterPro" id="IPR015096">
    <property type="entry name" value="FUBP_C"/>
</dbReference>
<reference evidence="7" key="1">
    <citation type="submission" date="2016-06" db="UniProtKB">
        <authorList>
            <consortium name="WormBaseParasite"/>
        </authorList>
    </citation>
    <scope>IDENTIFICATION</scope>
</reference>
<sequence length="127" mass="13991">MTYPPGAYTMHYQQPGAQQQPLSQSAQFTTTPTVNPHTGQPDYSAQWAEYYRSIGMHDQATAIENHLRINAASATALQSFAQSVQPSQQITYDVCAPKSASVSAQSSFGYSAVHTQPQTAYQYPQHY</sequence>
<feature type="compositionally biased region" description="Low complexity" evidence="3">
    <location>
        <begin position="15"/>
        <end position="27"/>
    </location>
</feature>
<dbReference type="EMBL" id="UYWY01022985">
    <property type="protein sequence ID" value="VDM46938.1"/>
    <property type="molecule type" value="Genomic_DNA"/>
</dbReference>
<dbReference type="AlphaFoldDB" id="A0A183V4E7"/>
<organism evidence="6 7">
    <name type="scientific">Toxocara canis</name>
    <name type="common">Canine roundworm</name>
    <dbReference type="NCBI Taxonomy" id="6265"/>
    <lineage>
        <taxon>Eukaryota</taxon>
        <taxon>Metazoa</taxon>
        <taxon>Ecdysozoa</taxon>
        <taxon>Nematoda</taxon>
        <taxon>Chromadorea</taxon>
        <taxon>Rhabditida</taxon>
        <taxon>Spirurina</taxon>
        <taxon>Ascaridomorpha</taxon>
        <taxon>Ascaridoidea</taxon>
        <taxon>Toxocaridae</taxon>
        <taxon>Toxocara</taxon>
    </lineage>
</organism>
<keyword evidence="6" id="KW-1185">Reference proteome</keyword>
<evidence type="ECO:0000313" key="7">
    <source>
        <dbReference type="WBParaSite" id="TCNE_0001561801-mRNA-1"/>
    </source>
</evidence>
<feature type="region of interest" description="Disordered" evidence="3">
    <location>
        <begin position="15"/>
        <end position="41"/>
    </location>
</feature>
<dbReference type="GO" id="GO:0005634">
    <property type="term" value="C:nucleus"/>
    <property type="evidence" value="ECO:0007669"/>
    <property type="project" value="UniProtKB-SubCell"/>
</dbReference>
<accession>A0A183V4E7</accession>
<feature type="domain" description="Far upstream element-binding protein C-terminal" evidence="4">
    <location>
        <begin position="34"/>
        <end position="67"/>
    </location>
</feature>
<protein>
    <submittedName>
        <fullName evidence="7">DUF1897 domain-containing protein</fullName>
    </submittedName>
</protein>
<proteinExistence type="predicted"/>
<comment type="subcellular location">
    <subcellularLocation>
        <location evidence="1">Nucleus</location>
    </subcellularLocation>
</comment>
<evidence type="ECO:0000313" key="6">
    <source>
        <dbReference type="Proteomes" id="UP000050794"/>
    </source>
</evidence>
<dbReference type="GO" id="GO:0006355">
    <property type="term" value="P:regulation of DNA-templated transcription"/>
    <property type="evidence" value="ECO:0007669"/>
    <property type="project" value="InterPro"/>
</dbReference>
<keyword evidence="2" id="KW-0539">Nucleus</keyword>
<name>A0A183V4E7_TOXCA</name>
<reference evidence="5 6" key="2">
    <citation type="submission" date="2018-11" db="EMBL/GenBank/DDBJ databases">
        <authorList>
            <consortium name="Pathogen Informatics"/>
        </authorList>
    </citation>
    <scope>NUCLEOTIDE SEQUENCE [LARGE SCALE GENOMIC DNA]</scope>
</reference>